<dbReference type="EMBL" id="JACGCM010000764">
    <property type="protein sequence ID" value="KAF6167151.1"/>
    <property type="molecule type" value="Genomic_DNA"/>
</dbReference>
<dbReference type="GO" id="GO:0003700">
    <property type="term" value="F:DNA-binding transcription factor activity"/>
    <property type="evidence" value="ECO:0007669"/>
    <property type="project" value="InterPro"/>
</dbReference>
<organism evidence="6 7">
    <name type="scientific">Kingdonia uniflora</name>
    <dbReference type="NCBI Taxonomy" id="39325"/>
    <lineage>
        <taxon>Eukaryota</taxon>
        <taxon>Viridiplantae</taxon>
        <taxon>Streptophyta</taxon>
        <taxon>Embryophyta</taxon>
        <taxon>Tracheophyta</taxon>
        <taxon>Spermatophyta</taxon>
        <taxon>Magnoliopsida</taxon>
        <taxon>Ranunculales</taxon>
        <taxon>Circaeasteraceae</taxon>
        <taxon>Kingdonia</taxon>
    </lineage>
</organism>
<dbReference type="PROSITE" id="PS50090">
    <property type="entry name" value="MYB_LIKE"/>
    <property type="match status" value="1"/>
</dbReference>
<dbReference type="InterPro" id="IPR001005">
    <property type="entry name" value="SANT/Myb"/>
</dbReference>
<dbReference type="FunFam" id="1.10.10.60:FF:000154">
    <property type="entry name" value="Transcription factor SRM1"/>
    <property type="match status" value="1"/>
</dbReference>
<sequence>MDQFQFHGWSWEENKLFELALAAVEENNPDRWKLVASMIGGRSPEEVEKHYGVLLDDLKSIETGKFDHRFGETQQCFPVDCANILLQLNITSSSG</sequence>
<keyword evidence="7" id="KW-1185">Reference proteome</keyword>
<evidence type="ECO:0000259" key="5">
    <source>
        <dbReference type="PROSITE" id="PS50090"/>
    </source>
</evidence>
<dbReference type="OrthoDB" id="118550at2759"/>
<dbReference type="PANTHER" id="PTHR43952:SF45">
    <property type="entry name" value="PROTEIN RADIALIS-LIKE 4"/>
    <property type="match status" value="1"/>
</dbReference>
<feature type="domain" description="Myb-like" evidence="5">
    <location>
        <begin position="9"/>
        <end position="55"/>
    </location>
</feature>
<proteinExistence type="predicted"/>
<dbReference type="InterPro" id="IPR044636">
    <property type="entry name" value="RADIALIS-like"/>
</dbReference>
<dbReference type="Gene3D" id="1.10.10.60">
    <property type="entry name" value="Homeodomain-like"/>
    <property type="match status" value="1"/>
</dbReference>
<evidence type="ECO:0000313" key="6">
    <source>
        <dbReference type="EMBL" id="KAF6167151.1"/>
    </source>
</evidence>
<dbReference type="PANTHER" id="PTHR43952">
    <property type="entry name" value="MYB FAMILY TRANSCRIPTION FACTOR-RELATED"/>
    <property type="match status" value="1"/>
</dbReference>
<evidence type="ECO:0000313" key="7">
    <source>
        <dbReference type="Proteomes" id="UP000541444"/>
    </source>
</evidence>
<evidence type="ECO:0000256" key="3">
    <source>
        <dbReference type="ARBA" id="ARBA00023163"/>
    </source>
</evidence>
<dbReference type="Pfam" id="PF00249">
    <property type="entry name" value="Myb_DNA-binding"/>
    <property type="match status" value="1"/>
</dbReference>
<evidence type="ECO:0000256" key="4">
    <source>
        <dbReference type="ARBA" id="ARBA00023242"/>
    </source>
</evidence>
<protein>
    <recommendedName>
        <fullName evidence="5">Myb-like domain-containing protein</fullName>
    </recommendedName>
</protein>
<dbReference type="Proteomes" id="UP000541444">
    <property type="component" value="Unassembled WGS sequence"/>
</dbReference>
<keyword evidence="4" id="KW-0539">Nucleus</keyword>
<reference evidence="6 7" key="1">
    <citation type="journal article" date="2020" name="IScience">
        <title>Genome Sequencing of the Endangered Kingdonia uniflora (Circaeasteraceae, Ranunculales) Reveals Potential Mechanisms of Evolutionary Specialization.</title>
        <authorList>
            <person name="Sun Y."/>
            <person name="Deng T."/>
            <person name="Zhang A."/>
            <person name="Moore M.J."/>
            <person name="Landis J.B."/>
            <person name="Lin N."/>
            <person name="Zhang H."/>
            <person name="Zhang X."/>
            <person name="Huang J."/>
            <person name="Zhang X."/>
            <person name="Sun H."/>
            <person name="Wang H."/>
        </authorList>
    </citation>
    <scope>NUCLEOTIDE SEQUENCE [LARGE SCALE GENOMIC DNA]</scope>
    <source>
        <strain evidence="6">TB1705</strain>
        <tissue evidence="6">Leaf</tissue>
    </source>
</reference>
<dbReference type="CDD" id="cd00167">
    <property type="entry name" value="SANT"/>
    <property type="match status" value="1"/>
</dbReference>
<dbReference type="SUPFAM" id="SSF46689">
    <property type="entry name" value="Homeodomain-like"/>
    <property type="match status" value="1"/>
</dbReference>
<comment type="caution">
    <text evidence="6">The sequence shown here is derived from an EMBL/GenBank/DDBJ whole genome shotgun (WGS) entry which is preliminary data.</text>
</comment>
<name>A0A7J7NIS4_9MAGN</name>
<gene>
    <name evidence="6" type="ORF">GIB67_029789</name>
</gene>
<comment type="subcellular location">
    <subcellularLocation>
        <location evidence="1">Nucleus</location>
    </subcellularLocation>
</comment>
<evidence type="ECO:0000256" key="1">
    <source>
        <dbReference type="ARBA" id="ARBA00004123"/>
    </source>
</evidence>
<dbReference type="SMART" id="SM00717">
    <property type="entry name" value="SANT"/>
    <property type="match status" value="1"/>
</dbReference>
<dbReference type="InterPro" id="IPR009057">
    <property type="entry name" value="Homeodomain-like_sf"/>
</dbReference>
<dbReference type="GO" id="GO:0005634">
    <property type="term" value="C:nucleus"/>
    <property type="evidence" value="ECO:0007669"/>
    <property type="project" value="UniProtKB-SubCell"/>
</dbReference>
<accession>A0A7J7NIS4</accession>
<keyword evidence="2" id="KW-0805">Transcription regulation</keyword>
<keyword evidence="3" id="KW-0804">Transcription</keyword>
<evidence type="ECO:0000256" key="2">
    <source>
        <dbReference type="ARBA" id="ARBA00023015"/>
    </source>
</evidence>
<dbReference type="AlphaFoldDB" id="A0A7J7NIS4"/>